<proteinExistence type="predicted"/>
<feature type="compositionally biased region" description="Polar residues" evidence="1">
    <location>
        <begin position="470"/>
        <end position="497"/>
    </location>
</feature>
<dbReference type="PANTHER" id="PTHR37543:SF1">
    <property type="entry name" value="CCCH ZINC FINGER DNA BINDING PROTEIN (AFU_ORTHOLOGUE AFUA_5G12760)"/>
    <property type="match status" value="1"/>
</dbReference>
<dbReference type="InterPro" id="IPR057683">
    <property type="entry name" value="DUF7923"/>
</dbReference>
<feature type="compositionally biased region" description="Low complexity" evidence="1">
    <location>
        <begin position="332"/>
        <end position="345"/>
    </location>
</feature>
<organism evidence="3 4">
    <name type="scientific">Knufia obscura</name>
    <dbReference type="NCBI Taxonomy" id="1635080"/>
    <lineage>
        <taxon>Eukaryota</taxon>
        <taxon>Fungi</taxon>
        <taxon>Dikarya</taxon>
        <taxon>Ascomycota</taxon>
        <taxon>Pezizomycotina</taxon>
        <taxon>Eurotiomycetes</taxon>
        <taxon>Chaetothyriomycetidae</taxon>
        <taxon>Chaetothyriales</taxon>
        <taxon>Trichomeriaceae</taxon>
        <taxon>Knufia</taxon>
    </lineage>
</organism>
<dbReference type="Proteomes" id="UP001334248">
    <property type="component" value="Unassembled WGS sequence"/>
</dbReference>
<accession>A0ABR0RG58</accession>
<evidence type="ECO:0000313" key="3">
    <source>
        <dbReference type="EMBL" id="KAK5939606.1"/>
    </source>
</evidence>
<feature type="region of interest" description="Disordered" evidence="1">
    <location>
        <begin position="332"/>
        <end position="351"/>
    </location>
</feature>
<feature type="region of interest" description="Disordered" evidence="1">
    <location>
        <begin position="465"/>
        <end position="505"/>
    </location>
</feature>
<evidence type="ECO:0000256" key="1">
    <source>
        <dbReference type="SAM" id="MobiDB-lite"/>
    </source>
</evidence>
<comment type="caution">
    <text evidence="3">The sequence shown here is derived from an EMBL/GenBank/DDBJ whole genome shotgun (WGS) entry which is preliminary data.</text>
</comment>
<feature type="compositionally biased region" description="Low complexity" evidence="1">
    <location>
        <begin position="261"/>
        <end position="275"/>
    </location>
</feature>
<name>A0ABR0RG58_9EURO</name>
<dbReference type="Pfam" id="PF25540">
    <property type="entry name" value="DUF7923"/>
    <property type="match status" value="1"/>
</dbReference>
<dbReference type="PANTHER" id="PTHR37543">
    <property type="entry name" value="CCCH ZINC FINGER DNA BINDING PROTEIN (AFU_ORTHOLOGUE AFUA_5G12760)"/>
    <property type="match status" value="1"/>
</dbReference>
<evidence type="ECO:0000313" key="4">
    <source>
        <dbReference type="Proteomes" id="UP001334248"/>
    </source>
</evidence>
<dbReference type="GeneID" id="90001434"/>
<feature type="domain" description="DUF7923" evidence="2">
    <location>
        <begin position="39"/>
        <end position="232"/>
    </location>
</feature>
<sequence length="658" mass="71908">MANMDALRTRYAEAKQADVARNTLLDDLFQKVDDMQKTMDRNAFVMVLIDGDCMNSTKLRTDIKFQNELVKGGVSGGDEAAKLLRQAVFDYLRYDENFKHDHKIVIRVYASLRGLSKTYAEKGILPNTAAFSEFVLGFNKAHPLCDFIDAGNHKEAADTKLKEILSLYVYNVHCKQIIFGASADNGYASFLSSFFIGTDVSSRIRLLKGPPFSFEFKSVLPKFRWTEFNNVFRSDFISAEPLQHHGPRRVPEVEPQTAHESFSGSKTHSSSTPWSAQGNSELYATRAATSDTVTLALGNANLPSRPKKSGVEQYDDPNGVAVSNVLQYVHSRTVSRTSSSSPPQSGHNARPTANDVAAALISSTYERLHVSPKALDFGVVKQMVEEKLGLTFAFWGKDDRDEWFSKSKNIIKMAVEEWVETTGNSPPKNATWMLRYFASGQSPSAVMRSASAKLWRTRVDLDVPIPDPSDVSTPITGTSDTPNPISSPNRNTSITPTNDRESPSCIFQNRRGQRIDVPKELHVAPVLFNELKRRNPRPQSQPPLHCIHRSLPPYQQLPKTPTTPKMTNQDTGVTGAAKFVTSTLGNTVGGLSRTVGGVTGAATRGIGETITGATGSAGKPIGDALANAGSGIENGSKDVAKGVENAGEWKSGGTGRRF</sequence>
<dbReference type="RefSeq" id="XP_064727696.1">
    <property type="nucleotide sequence ID" value="XM_064876389.1"/>
</dbReference>
<protein>
    <recommendedName>
        <fullName evidence="2">DUF7923 domain-containing protein</fullName>
    </recommendedName>
</protein>
<dbReference type="EMBL" id="JAVHJV010000010">
    <property type="protein sequence ID" value="KAK5939606.1"/>
    <property type="molecule type" value="Genomic_DNA"/>
</dbReference>
<keyword evidence="4" id="KW-1185">Reference proteome</keyword>
<gene>
    <name evidence="3" type="ORF">PMZ80_007985</name>
</gene>
<reference evidence="3 4" key="1">
    <citation type="journal article" date="2023" name="Res Sq">
        <title>Genomic and morphological characterization of Knufia obscura isolated from the Mars 2020 spacecraft assembly facility.</title>
        <authorList>
            <person name="Chander A.M."/>
            <person name="Teixeira M.M."/>
            <person name="Singh N.K."/>
            <person name="Williams M.P."/>
            <person name="Parker C.W."/>
            <person name="Leo P."/>
            <person name="Stajich J.E."/>
            <person name="Torok T."/>
            <person name="Tighe S."/>
            <person name="Mason C.E."/>
            <person name="Venkateswaran K."/>
        </authorList>
    </citation>
    <scope>NUCLEOTIDE SEQUENCE [LARGE SCALE GENOMIC DNA]</scope>
    <source>
        <strain evidence="3 4">CCFEE 5817</strain>
    </source>
</reference>
<feature type="region of interest" description="Disordered" evidence="1">
    <location>
        <begin position="243"/>
        <end position="277"/>
    </location>
</feature>
<evidence type="ECO:0000259" key="2">
    <source>
        <dbReference type="Pfam" id="PF25540"/>
    </source>
</evidence>